<evidence type="ECO:0000313" key="3">
    <source>
        <dbReference type="EMBL" id="GAA4733065.1"/>
    </source>
</evidence>
<keyword evidence="4" id="KW-1185">Reference proteome</keyword>
<comment type="caution">
    <text evidence="3">The sequence shown here is derived from an EMBL/GenBank/DDBJ whole genome shotgun (WGS) entry which is preliminary data.</text>
</comment>
<feature type="region of interest" description="Disordered" evidence="1">
    <location>
        <begin position="1"/>
        <end position="33"/>
    </location>
</feature>
<feature type="transmembrane region" description="Helical" evidence="2">
    <location>
        <begin position="44"/>
        <end position="62"/>
    </location>
</feature>
<keyword evidence="2" id="KW-0812">Transmembrane</keyword>
<evidence type="ECO:0000256" key="1">
    <source>
        <dbReference type="SAM" id="MobiDB-lite"/>
    </source>
</evidence>
<protein>
    <submittedName>
        <fullName evidence="3">Uncharacterized protein</fullName>
    </submittedName>
</protein>
<proteinExistence type="predicted"/>
<organism evidence="3 4">
    <name type="scientific">Pedococcus ginsenosidimutans</name>
    <dbReference type="NCBI Taxonomy" id="490570"/>
    <lineage>
        <taxon>Bacteria</taxon>
        <taxon>Bacillati</taxon>
        <taxon>Actinomycetota</taxon>
        <taxon>Actinomycetes</taxon>
        <taxon>Micrococcales</taxon>
        <taxon>Intrasporangiaceae</taxon>
        <taxon>Pedococcus</taxon>
    </lineage>
</organism>
<sequence length="138" mass="13888">METPTRAGTQEPSGGPSTADEPSQFGPPSPLEPLAMAMELGRPVSRGFALALVAVVLAALAWTDHRQSVRLDAVESSVVSVTSSGAPVSDPQTCWLLGVVAGAQGRADLVSRLGSSAAGGDCQVYAARGARGQSLDGG</sequence>
<dbReference type="Proteomes" id="UP001500556">
    <property type="component" value="Unassembled WGS sequence"/>
</dbReference>
<dbReference type="RefSeq" id="WP_345505203.1">
    <property type="nucleotide sequence ID" value="NZ_BAABLO010000013.1"/>
</dbReference>
<keyword evidence="2" id="KW-0472">Membrane</keyword>
<reference evidence="4" key="1">
    <citation type="journal article" date="2019" name="Int. J. Syst. Evol. Microbiol.">
        <title>The Global Catalogue of Microorganisms (GCM) 10K type strain sequencing project: providing services to taxonomists for standard genome sequencing and annotation.</title>
        <authorList>
            <consortium name="The Broad Institute Genomics Platform"/>
            <consortium name="The Broad Institute Genome Sequencing Center for Infectious Disease"/>
            <person name="Wu L."/>
            <person name="Ma J."/>
        </authorList>
    </citation>
    <scope>NUCLEOTIDE SEQUENCE [LARGE SCALE GENOMIC DNA]</scope>
    <source>
        <strain evidence="4">JCM 18961</strain>
    </source>
</reference>
<evidence type="ECO:0000256" key="2">
    <source>
        <dbReference type="SAM" id="Phobius"/>
    </source>
</evidence>
<accession>A0ABP8YKX7</accession>
<dbReference type="EMBL" id="BAABLO010000013">
    <property type="protein sequence ID" value="GAA4733065.1"/>
    <property type="molecule type" value="Genomic_DNA"/>
</dbReference>
<name>A0ABP8YKX7_9MICO</name>
<keyword evidence="2" id="KW-1133">Transmembrane helix</keyword>
<feature type="compositionally biased region" description="Polar residues" evidence="1">
    <location>
        <begin position="1"/>
        <end position="16"/>
    </location>
</feature>
<evidence type="ECO:0000313" key="4">
    <source>
        <dbReference type="Proteomes" id="UP001500556"/>
    </source>
</evidence>
<gene>
    <name evidence="3" type="ORF">GCM10025782_35520</name>
</gene>